<evidence type="ECO:0000259" key="3">
    <source>
        <dbReference type="PROSITE" id="PS50110"/>
    </source>
</evidence>
<dbReference type="SUPFAM" id="SSF52172">
    <property type="entry name" value="CheY-like"/>
    <property type="match status" value="1"/>
</dbReference>
<dbReference type="InterPro" id="IPR036890">
    <property type="entry name" value="HATPase_C_sf"/>
</dbReference>
<dbReference type="PANTHER" id="PTHR44591:SF25">
    <property type="entry name" value="CHEMOTAXIS TWO-COMPONENT RESPONSE REGULATOR"/>
    <property type="match status" value="1"/>
</dbReference>
<dbReference type="CDD" id="cd16936">
    <property type="entry name" value="HATPase_RsbW-like"/>
    <property type="match status" value="1"/>
</dbReference>
<dbReference type="PANTHER" id="PTHR44591">
    <property type="entry name" value="STRESS RESPONSE REGULATOR PROTEIN 1"/>
    <property type="match status" value="1"/>
</dbReference>
<dbReference type="EMBL" id="LYDR01000043">
    <property type="protein sequence ID" value="ODA34189.1"/>
    <property type="molecule type" value="Genomic_DNA"/>
</dbReference>
<dbReference type="STRING" id="1841610.A6X21_17620"/>
<feature type="domain" description="Response regulatory" evidence="3">
    <location>
        <begin position="3"/>
        <end position="118"/>
    </location>
</feature>
<dbReference type="InterPro" id="IPR011006">
    <property type="entry name" value="CheY-like_superfamily"/>
</dbReference>
<dbReference type="Proteomes" id="UP000094828">
    <property type="component" value="Unassembled WGS sequence"/>
</dbReference>
<dbReference type="RefSeq" id="WP_068846683.1">
    <property type="nucleotide sequence ID" value="NZ_LYDR01000043.1"/>
</dbReference>
<dbReference type="Gene3D" id="3.30.565.10">
    <property type="entry name" value="Histidine kinase-like ATPase, C-terminal domain"/>
    <property type="match status" value="1"/>
</dbReference>
<dbReference type="AlphaFoldDB" id="A0A1C3ELT5"/>
<keyword evidence="5" id="KW-1185">Reference proteome</keyword>
<dbReference type="CDD" id="cd00156">
    <property type="entry name" value="REC"/>
    <property type="match status" value="1"/>
</dbReference>
<proteinExistence type="predicted"/>
<dbReference type="SUPFAM" id="SSF55874">
    <property type="entry name" value="ATPase domain of HSP90 chaperone/DNA topoisomerase II/histidine kinase"/>
    <property type="match status" value="1"/>
</dbReference>
<keyword evidence="1 2" id="KW-0597">Phosphoprotein</keyword>
<organism evidence="4 5">
    <name type="scientific">Planctopirus hydrillae</name>
    <dbReference type="NCBI Taxonomy" id="1841610"/>
    <lineage>
        <taxon>Bacteria</taxon>
        <taxon>Pseudomonadati</taxon>
        <taxon>Planctomycetota</taxon>
        <taxon>Planctomycetia</taxon>
        <taxon>Planctomycetales</taxon>
        <taxon>Planctomycetaceae</taxon>
        <taxon>Planctopirus</taxon>
    </lineage>
</organism>
<gene>
    <name evidence="4" type="ORF">A6X21_17620</name>
</gene>
<protein>
    <submittedName>
        <fullName evidence="4">Response regulator receiver protein</fullName>
    </submittedName>
</protein>
<dbReference type="PROSITE" id="PS50110">
    <property type="entry name" value="RESPONSE_REGULATORY"/>
    <property type="match status" value="1"/>
</dbReference>
<evidence type="ECO:0000256" key="2">
    <source>
        <dbReference type="PROSITE-ProRule" id="PRU00169"/>
    </source>
</evidence>
<name>A0A1C3ELT5_9PLAN</name>
<accession>A0A1C3ELT5</accession>
<comment type="caution">
    <text evidence="4">The sequence shown here is derived from an EMBL/GenBank/DDBJ whole genome shotgun (WGS) entry which is preliminary data.</text>
</comment>
<evidence type="ECO:0000313" key="5">
    <source>
        <dbReference type="Proteomes" id="UP000094828"/>
    </source>
</evidence>
<dbReference type="Pfam" id="PF13581">
    <property type="entry name" value="HATPase_c_2"/>
    <property type="match status" value="1"/>
</dbReference>
<dbReference type="InterPro" id="IPR001789">
    <property type="entry name" value="Sig_transdc_resp-reg_receiver"/>
</dbReference>
<reference evidence="4 5" key="1">
    <citation type="submission" date="2016-05" db="EMBL/GenBank/DDBJ databases">
        <title>Genomic and physiological characterization of Planctopirus sp. isolated from fresh water lake.</title>
        <authorList>
            <person name="Subhash Y."/>
            <person name="Ramana C."/>
        </authorList>
    </citation>
    <scope>NUCLEOTIDE SEQUENCE [LARGE SCALE GENOMIC DNA]</scope>
    <source>
        <strain evidence="4 5">JC280</strain>
    </source>
</reference>
<sequence>MTSILVVDDSSTDRRLVCGLLKANTQWIVSEASSGSEALQMIALNPVDVVLTDLAMPDISGLELVTTLRRDCPRLPVVIMTGVGTDEIAVMALKLGASSYVPKCRLAQDLTDAIQGVLDAVRDDTTRERLSQRIVHHKIEFCIENDPELIASLVQYLQEETARSGICEAADRIRVGVALQEAMTNACYHGNLEVSSSLREIDHRQFYELARSRMSISPYQERRIHVAAEFSPAAACFVIRDEGPGFDPGTIPDPTVPENLEKPCGRGLLLIQMFMDEVEYSKQGNQVVLKKYRREHLGNS</sequence>
<dbReference type="Gene3D" id="3.40.50.2300">
    <property type="match status" value="1"/>
</dbReference>
<dbReference type="InterPro" id="IPR003594">
    <property type="entry name" value="HATPase_dom"/>
</dbReference>
<dbReference type="GO" id="GO:0000160">
    <property type="term" value="P:phosphorelay signal transduction system"/>
    <property type="evidence" value="ECO:0007669"/>
    <property type="project" value="InterPro"/>
</dbReference>
<dbReference type="InterPro" id="IPR050595">
    <property type="entry name" value="Bact_response_regulator"/>
</dbReference>
<evidence type="ECO:0000313" key="4">
    <source>
        <dbReference type="EMBL" id="ODA34189.1"/>
    </source>
</evidence>
<dbReference type="SMART" id="SM00448">
    <property type="entry name" value="REC"/>
    <property type="match status" value="1"/>
</dbReference>
<dbReference type="OrthoDB" id="9770645at2"/>
<evidence type="ECO:0000256" key="1">
    <source>
        <dbReference type="ARBA" id="ARBA00022553"/>
    </source>
</evidence>
<feature type="modified residue" description="4-aspartylphosphate" evidence="2">
    <location>
        <position position="53"/>
    </location>
</feature>
<dbReference type="Pfam" id="PF00072">
    <property type="entry name" value="Response_reg"/>
    <property type="match status" value="1"/>
</dbReference>